<organism evidence="1 2">
    <name type="scientific">Erwinia piriflorinigrans CFBP 5888</name>
    <dbReference type="NCBI Taxonomy" id="1161919"/>
    <lineage>
        <taxon>Bacteria</taxon>
        <taxon>Pseudomonadati</taxon>
        <taxon>Pseudomonadota</taxon>
        <taxon>Gammaproteobacteria</taxon>
        <taxon>Enterobacterales</taxon>
        <taxon>Erwiniaceae</taxon>
        <taxon>Erwinia</taxon>
    </lineage>
</organism>
<dbReference type="Proteomes" id="UP000018217">
    <property type="component" value="Unassembled WGS sequence"/>
</dbReference>
<reference evidence="1 2" key="1">
    <citation type="journal article" date="2013" name="Syst. Appl. Microbiol.">
        <title>Phylogenetic position and virulence apparatus of the pear flower necrosis pathogen Erwinia piriflorinigrans CFBP 5888T as assessed by comparative genomics.</title>
        <authorList>
            <person name="Smits T.H."/>
            <person name="Rezzonico F."/>
            <person name="Lopez M.M."/>
            <person name="Blom J."/>
            <person name="Goesmann A."/>
            <person name="Frey J.E."/>
            <person name="Duffy B."/>
        </authorList>
    </citation>
    <scope>NUCLEOTIDE SEQUENCE [LARGE SCALE GENOMIC DNA]</scope>
    <source>
        <strain evidence="2">CFBP5888</strain>
    </source>
</reference>
<evidence type="ECO:0000313" key="1">
    <source>
        <dbReference type="EMBL" id="CCG88742.1"/>
    </source>
</evidence>
<name>V5ZCI0_9GAMM</name>
<proteinExistence type="predicted"/>
<dbReference type="EMBL" id="CAHS01000021">
    <property type="protein sequence ID" value="CCG88742.1"/>
    <property type="molecule type" value="Genomic_DNA"/>
</dbReference>
<keyword evidence="2" id="KW-1185">Reference proteome</keyword>
<sequence length="31" mass="3731">MNIPDRPSLRKIADDWFSTWLRYLTAPPKNQ</sequence>
<comment type="caution">
    <text evidence="1">The sequence shown here is derived from an EMBL/GenBank/DDBJ whole genome shotgun (WGS) entry which is preliminary data.</text>
</comment>
<gene>
    <name evidence="1" type="ORF">EPIR_3379</name>
</gene>
<dbReference type="AlphaFoldDB" id="V5ZCI0"/>
<protein>
    <submittedName>
        <fullName evidence="1">Uncharacterized protein</fullName>
    </submittedName>
</protein>
<accession>V5ZCI0</accession>
<evidence type="ECO:0000313" key="2">
    <source>
        <dbReference type="Proteomes" id="UP000018217"/>
    </source>
</evidence>